<dbReference type="InterPro" id="IPR046480">
    <property type="entry name" value="DUF6573"/>
</dbReference>
<evidence type="ECO:0000313" key="2">
    <source>
        <dbReference type="Proteomes" id="UP000067626"/>
    </source>
</evidence>
<dbReference type="Proteomes" id="UP000067626">
    <property type="component" value="Chromosome"/>
</dbReference>
<dbReference type="KEGG" id="ccro:CMC5_024130"/>
<gene>
    <name evidence="1" type="ORF">CMC5_024130</name>
</gene>
<sequence length="177" mass="19467">MDDSFNKLTESTRQVRAELVQSPRACPVAKAGLPTLRPQDRRQSTCLGRPAKGGSIRCAYVYSRLEAIEDGELVEVTAHAKMVGFTLPVVLAENVWMRCVELTEAAEAAGLTEKSRLAELLSAAYAAIVREPDAMAVWLHLYVVSDSPDAERTELKLIYEPGDNGEPEITIMFAEED</sequence>
<organism evidence="1 2">
    <name type="scientific">Chondromyces crocatus</name>
    <dbReference type="NCBI Taxonomy" id="52"/>
    <lineage>
        <taxon>Bacteria</taxon>
        <taxon>Pseudomonadati</taxon>
        <taxon>Myxococcota</taxon>
        <taxon>Polyangia</taxon>
        <taxon>Polyangiales</taxon>
        <taxon>Polyangiaceae</taxon>
        <taxon>Chondromyces</taxon>
    </lineage>
</organism>
<reference evidence="1 2" key="1">
    <citation type="submission" date="2015-07" db="EMBL/GenBank/DDBJ databases">
        <title>Genome analysis of myxobacterium Chondromyces crocatus Cm c5 reveals a high potential for natural compound synthesis and the genetic basis for the loss of fruiting body formation.</title>
        <authorList>
            <person name="Zaburannyi N."/>
            <person name="Bunk B."/>
            <person name="Maier J."/>
            <person name="Overmann J."/>
            <person name="Mueller R."/>
        </authorList>
    </citation>
    <scope>NUCLEOTIDE SEQUENCE [LARGE SCALE GENOMIC DNA]</scope>
    <source>
        <strain evidence="1 2">Cm c5</strain>
    </source>
</reference>
<proteinExistence type="predicted"/>
<evidence type="ECO:0000313" key="1">
    <source>
        <dbReference type="EMBL" id="AKT38270.1"/>
    </source>
</evidence>
<dbReference type="EMBL" id="CP012159">
    <property type="protein sequence ID" value="AKT38270.1"/>
    <property type="molecule type" value="Genomic_DNA"/>
</dbReference>
<dbReference type="Pfam" id="PF20213">
    <property type="entry name" value="DUF6573"/>
    <property type="match status" value="1"/>
</dbReference>
<dbReference type="STRING" id="52.CMC5_024130"/>
<protein>
    <submittedName>
        <fullName evidence="1">Uncharacterized protein</fullName>
    </submittedName>
</protein>
<dbReference type="AlphaFoldDB" id="A0A0K1EBM6"/>
<accession>A0A0K1EBM6</accession>
<keyword evidence="2" id="KW-1185">Reference proteome</keyword>
<name>A0A0K1EBM6_CHOCO</name>